<evidence type="ECO:0000259" key="2">
    <source>
        <dbReference type="Pfam" id="PF01757"/>
    </source>
</evidence>
<reference evidence="3 4" key="1">
    <citation type="submission" date="2020-04" db="EMBL/GenBank/DDBJ databases">
        <title>Flammeovirga sp. SR4, a novel species isolated from seawater.</title>
        <authorList>
            <person name="Wang X."/>
        </authorList>
    </citation>
    <scope>NUCLEOTIDE SEQUENCE [LARGE SCALE GENOMIC DNA]</scope>
    <source>
        <strain evidence="3 4">ATCC 23126</strain>
    </source>
</reference>
<accession>A0A7X9RU93</accession>
<keyword evidence="1" id="KW-1133">Transmembrane helix</keyword>
<feature type="transmembrane region" description="Helical" evidence="1">
    <location>
        <begin position="199"/>
        <end position="218"/>
    </location>
</feature>
<feature type="transmembrane region" description="Helical" evidence="1">
    <location>
        <begin position="230"/>
        <end position="248"/>
    </location>
</feature>
<organism evidence="3 4">
    <name type="scientific">Flammeovirga aprica JL-4</name>
    <dbReference type="NCBI Taxonomy" id="694437"/>
    <lineage>
        <taxon>Bacteria</taxon>
        <taxon>Pseudomonadati</taxon>
        <taxon>Bacteroidota</taxon>
        <taxon>Cytophagia</taxon>
        <taxon>Cytophagales</taxon>
        <taxon>Flammeovirgaceae</taxon>
        <taxon>Flammeovirga</taxon>
    </lineage>
</organism>
<feature type="transmembrane region" description="Helical" evidence="1">
    <location>
        <begin position="12"/>
        <end position="30"/>
    </location>
</feature>
<feature type="transmembrane region" description="Helical" evidence="1">
    <location>
        <begin position="130"/>
        <end position="152"/>
    </location>
</feature>
<dbReference type="PANTHER" id="PTHR23028">
    <property type="entry name" value="ACETYLTRANSFERASE"/>
    <property type="match status" value="1"/>
</dbReference>
<dbReference type="GO" id="GO:0016747">
    <property type="term" value="F:acyltransferase activity, transferring groups other than amino-acyl groups"/>
    <property type="evidence" value="ECO:0007669"/>
    <property type="project" value="InterPro"/>
</dbReference>
<dbReference type="PANTHER" id="PTHR23028:SF53">
    <property type="entry name" value="ACYL_TRANSF_3 DOMAIN-CONTAINING PROTEIN"/>
    <property type="match status" value="1"/>
</dbReference>
<dbReference type="Proteomes" id="UP000576082">
    <property type="component" value="Unassembled WGS sequence"/>
</dbReference>
<evidence type="ECO:0000313" key="3">
    <source>
        <dbReference type="EMBL" id="NME68823.1"/>
    </source>
</evidence>
<gene>
    <name evidence="3" type="ORF">HHU12_12695</name>
</gene>
<feature type="transmembrane region" description="Helical" evidence="1">
    <location>
        <begin position="321"/>
        <end position="346"/>
    </location>
</feature>
<dbReference type="InterPro" id="IPR050879">
    <property type="entry name" value="Acyltransferase_3"/>
</dbReference>
<dbReference type="RefSeq" id="WP_169657116.1">
    <property type="nucleotide sequence ID" value="NZ_JABANE010000030.1"/>
</dbReference>
<sequence>MSKQKILPNLQPLRGFLALCVVIFHIPEISKTVNIVSFSDWPIFHKGEEAVWVFFTLSGFLIIGQLYKELKNGDVAIRKFYIRRILRIYPVYYVVLLFGFAYYSLILPAFNIDYPIEYSIVEGLAWCIGFLPNVFKVLYAPGAILLVLWSIGIEEQFYLMVAPLAKISKPRPFIIGLIVFTIVSFILFFLPGFDFLRKYHFIYFYMSFGGLLSVLHYEGKTDFLIIKNDILRLVYYFMFFGYFFTDAFVFSQDVWIHLFSFPFFGIFILNISNEKMFVINNKVLNYLGTISYGVYMYHMIAINFILFIVMKLEDKLGLSDISLILLINLSCIILTIIISHLSFFYFEKPFLKLKKRFNA</sequence>
<evidence type="ECO:0000313" key="4">
    <source>
        <dbReference type="Proteomes" id="UP000576082"/>
    </source>
</evidence>
<name>A0A7X9RU93_9BACT</name>
<dbReference type="AlphaFoldDB" id="A0A7X9RU93"/>
<keyword evidence="1" id="KW-0472">Membrane</keyword>
<dbReference type="EMBL" id="JABANE010000030">
    <property type="protein sequence ID" value="NME68823.1"/>
    <property type="molecule type" value="Genomic_DNA"/>
</dbReference>
<feature type="domain" description="Acyltransferase 3" evidence="2">
    <location>
        <begin position="13"/>
        <end position="339"/>
    </location>
</feature>
<protein>
    <submittedName>
        <fullName evidence="3">Acyltransferase</fullName>
    </submittedName>
</protein>
<keyword evidence="1" id="KW-0812">Transmembrane</keyword>
<dbReference type="GO" id="GO:0000271">
    <property type="term" value="P:polysaccharide biosynthetic process"/>
    <property type="evidence" value="ECO:0007669"/>
    <property type="project" value="TreeGrafter"/>
</dbReference>
<feature type="transmembrane region" description="Helical" evidence="1">
    <location>
        <begin position="50"/>
        <end position="67"/>
    </location>
</feature>
<feature type="transmembrane region" description="Helical" evidence="1">
    <location>
        <begin position="173"/>
        <end position="193"/>
    </location>
</feature>
<keyword evidence="3" id="KW-0012">Acyltransferase</keyword>
<proteinExistence type="predicted"/>
<dbReference type="Pfam" id="PF01757">
    <property type="entry name" value="Acyl_transf_3"/>
    <property type="match status" value="1"/>
</dbReference>
<feature type="transmembrane region" description="Helical" evidence="1">
    <location>
        <begin position="88"/>
        <end position="110"/>
    </location>
</feature>
<keyword evidence="4" id="KW-1185">Reference proteome</keyword>
<feature type="transmembrane region" description="Helical" evidence="1">
    <location>
        <begin position="283"/>
        <end position="309"/>
    </location>
</feature>
<evidence type="ECO:0000256" key="1">
    <source>
        <dbReference type="SAM" id="Phobius"/>
    </source>
</evidence>
<comment type="caution">
    <text evidence="3">The sequence shown here is derived from an EMBL/GenBank/DDBJ whole genome shotgun (WGS) entry which is preliminary data.</text>
</comment>
<feature type="transmembrane region" description="Helical" evidence="1">
    <location>
        <begin position="254"/>
        <end position="271"/>
    </location>
</feature>
<dbReference type="GO" id="GO:0016020">
    <property type="term" value="C:membrane"/>
    <property type="evidence" value="ECO:0007669"/>
    <property type="project" value="TreeGrafter"/>
</dbReference>
<dbReference type="InterPro" id="IPR002656">
    <property type="entry name" value="Acyl_transf_3_dom"/>
</dbReference>
<keyword evidence="3" id="KW-0808">Transferase</keyword>